<comment type="caution">
    <text evidence="1">The sequence shown here is derived from an EMBL/GenBank/DDBJ whole genome shotgun (WGS) entry which is preliminary data.</text>
</comment>
<keyword evidence="2" id="KW-1185">Reference proteome</keyword>
<proteinExistence type="predicted"/>
<name>A0ABD1W6J2_9LAMI</name>
<sequence length="136" mass="14890">MELISTVGDSDRSHSERRKWRTEIASVIIDFGFSGDVMGLRVVPQQAVVAKEENGDSVQKVENFQTAGTGSEKTWTPVAGGWYHGPGVSPATGVVVSSTETGEDFSKFRARIWGLCGERKEGAEWGWGVWGDQIWV</sequence>
<gene>
    <name evidence="1" type="ORF">Fot_14354</name>
</gene>
<dbReference type="AlphaFoldDB" id="A0ABD1W6J2"/>
<evidence type="ECO:0000313" key="2">
    <source>
        <dbReference type="Proteomes" id="UP001604277"/>
    </source>
</evidence>
<dbReference type="EMBL" id="JBFOLJ010000004">
    <property type="protein sequence ID" value="KAL2545121.1"/>
    <property type="molecule type" value="Genomic_DNA"/>
</dbReference>
<reference evidence="2" key="1">
    <citation type="submission" date="2024-07" db="EMBL/GenBank/DDBJ databases">
        <title>Two chromosome-level genome assemblies of Korean endemic species Abeliophyllum distichum and Forsythia ovata (Oleaceae).</title>
        <authorList>
            <person name="Jang H."/>
        </authorList>
    </citation>
    <scope>NUCLEOTIDE SEQUENCE [LARGE SCALE GENOMIC DNA]</scope>
</reference>
<dbReference type="Proteomes" id="UP001604277">
    <property type="component" value="Unassembled WGS sequence"/>
</dbReference>
<protein>
    <submittedName>
        <fullName evidence="1">Uncharacterized protein</fullName>
    </submittedName>
</protein>
<organism evidence="1 2">
    <name type="scientific">Forsythia ovata</name>
    <dbReference type="NCBI Taxonomy" id="205694"/>
    <lineage>
        <taxon>Eukaryota</taxon>
        <taxon>Viridiplantae</taxon>
        <taxon>Streptophyta</taxon>
        <taxon>Embryophyta</taxon>
        <taxon>Tracheophyta</taxon>
        <taxon>Spermatophyta</taxon>
        <taxon>Magnoliopsida</taxon>
        <taxon>eudicotyledons</taxon>
        <taxon>Gunneridae</taxon>
        <taxon>Pentapetalae</taxon>
        <taxon>asterids</taxon>
        <taxon>lamiids</taxon>
        <taxon>Lamiales</taxon>
        <taxon>Oleaceae</taxon>
        <taxon>Forsythieae</taxon>
        <taxon>Forsythia</taxon>
    </lineage>
</organism>
<accession>A0ABD1W6J2</accession>
<evidence type="ECO:0000313" key="1">
    <source>
        <dbReference type="EMBL" id="KAL2545121.1"/>
    </source>
</evidence>